<dbReference type="CDD" id="cd00093">
    <property type="entry name" value="HTH_XRE"/>
    <property type="match status" value="1"/>
</dbReference>
<reference evidence="2 3" key="1">
    <citation type="submission" date="2022-07" db="EMBL/GenBank/DDBJ databases">
        <title>Methylomonas rivi sp. nov., Methylomonas rosea sp. nov., Methylomonas aureus sp. nov. and Methylomonas subterranea sp. nov., four novel methanotrophs isolated from a freshwater creek and the deep terrestrial subsurface.</title>
        <authorList>
            <person name="Abin C."/>
            <person name="Sankaranarayanan K."/>
            <person name="Garner C."/>
            <person name="Sindelar R."/>
            <person name="Kotary K."/>
            <person name="Garner R."/>
            <person name="Barclay S."/>
            <person name="Lawson P."/>
            <person name="Krumholz L."/>
        </authorList>
    </citation>
    <scope>NUCLEOTIDE SEQUENCE [LARGE SCALE GENOMIC DNA]</scope>
    <source>
        <strain evidence="2 3">WSC-6</strain>
    </source>
</reference>
<feature type="domain" description="HTH cro/C1-type" evidence="1">
    <location>
        <begin position="32"/>
        <end position="85"/>
    </location>
</feature>
<evidence type="ECO:0000313" key="2">
    <source>
        <dbReference type="EMBL" id="MCQ8128897.1"/>
    </source>
</evidence>
<gene>
    <name evidence="2" type="ORF">NP596_10550</name>
</gene>
<dbReference type="InterPro" id="IPR036286">
    <property type="entry name" value="LexA/Signal_pep-like_sf"/>
</dbReference>
<comment type="caution">
    <text evidence="2">The sequence shown here is derived from an EMBL/GenBank/DDBJ whole genome shotgun (WGS) entry which is preliminary data.</text>
</comment>
<dbReference type="SUPFAM" id="SSF47413">
    <property type="entry name" value="lambda repressor-like DNA-binding domains"/>
    <property type="match status" value="1"/>
</dbReference>
<evidence type="ECO:0000259" key="1">
    <source>
        <dbReference type="PROSITE" id="PS50943"/>
    </source>
</evidence>
<dbReference type="RefSeq" id="WP_256615317.1">
    <property type="nucleotide sequence ID" value="NZ_JANIBK010000047.1"/>
</dbReference>
<dbReference type="InterPro" id="IPR001387">
    <property type="entry name" value="Cro/C1-type_HTH"/>
</dbReference>
<dbReference type="Pfam" id="PF01381">
    <property type="entry name" value="HTH_3"/>
    <property type="match status" value="1"/>
</dbReference>
<dbReference type="SMART" id="SM00530">
    <property type="entry name" value="HTH_XRE"/>
    <property type="match status" value="1"/>
</dbReference>
<sequence length="262" mass="28797">MKKAAKILSPSPPPVVERIPSEENGQTVGARVRYYRERLGLSQDELALRVGAAQQTIQSLESGKIRKSTFLPQIAKTLGVDFDTLLLGKPQPANIKAAKPLLMATARKVPLFATCDCEWVRAFLDDPAVQSPSGKWVSMDYSLPFAESGSRLFALKLGLSDEAFLPEFRPGDQLVIDPDAPIQPSDPVVVFKPGSERLNLKRYRVLSQSDAGVDYELASIHPDFPGFAGAELASLQILGPVLQMRRPVSSRVRLAVLEEQYR</sequence>
<dbReference type="InterPro" id="IPR010982">
    <property type="entry name" value="Lambda_DNA-bd_dom_sf"/>
</dbReference>
<dbReference type="Proteomes" id="UP001524586">
    <property type="component" value="Unassembled WGS sequence"/>
</dbReference>
<dbReference type="Gene3D" id="2.10.109.10">
    <property type="entry name" value="Umud Fragment, subunit A"/>
    <property type="match status" value="1"/>
</dbReference>
<dbReference type="Gene3D" id="1.10.260.40">
    <property type="entry name" value="lambda repressor-like DNA-binding domains"/>
    <property type="match status" value="1"/>
</dbReference>
<protein>
    <submittedName>
        <fullName evidence="2">Helix-turn-helix domain-containing protein</fullName>
    </submittedName>
</protein>
<dbReference type="PROSITE" id="PS50943">
    <property type="entry name" value="HTH_CROC1"/>
    <property type="match status" value="1"/>
</dbReference>
<dbReference type="SUPFAM" id="SSF51306">
    <property type="entry name" value="LexA/Signal peptidase"/>
    <property type="match status" value="1"/>
</dbReference>
<name>A0ABT1U4W8_9GAMM</name>
<evidence type="ECO:0000313" key="3">
    <source>
        <dbReference type="Proteomes" id="UP001524586"/>
    </source>
</evidence>
<accession>A0ABT1U4W8</accession>
<keyword evidence="3" id="KW-1185">Reference proteome</keyword>
<dbReference type="EMBL" id="JANIBK010000047">
    <property type="protein sequence ID" value="MCQ8128897.1"/>
    <property type="molecule type" value="Genomic_DNA"/>
</dbReference>
<proteinExistence type="predicted"/>
<organism evidence="2 3">
    <name type="scientific">Methylomonas rivi</name>
    <dbReference type="NCBI Taxonomy" id="2952226"/>
    <lineage>
        <taxon>Bacteria</taxon>
        <taxon>Pseudomonadati</taxon>
        <taxon>Pseudomonadota</taxon>
        <taxon>Gammaproteobacteria</taxon>
        <taxon>Methylococcales</taxon>
        <taxon>Methylococcaceae</taxon>
        <taxon>Methylomonas</taxon>
    </lineage>
</organism>